<keyword evidence="5" id="KW-0408">Iron</keyword>
<keyword evidence="4" id="KW-0560">Oxidoreductase</keyword>
<dbReference type="RefSeq" id="WP_127611498.1">
    <property type="nucleotide sequence ID" value="NZ_RXOL01000001.1"/>
</dbReference>
<sequence>MAKTGRTDETNRKEIATMNAAVLERLRGDDDVQVLSDDKLKLFGVAEFFSVEECERLMAMIDRSARPSPVFDVDYGKSARTSYSGDLDAADPFVRMLHRRMDDLIGVEENWGETMQGQRYSVGQEFKAHHDWFDTTQPYWKGDVALGGQRAWTLMVYLNDVDAGGATEFPKAHVAVPPQQGTLIAWSNADDDGKVNMDTLHAGTPVVEGLKYIVTRWYRARPWFKHEA</sequence>
<proteinExistence type="predicted"/>
<reference evidence="7 8" key="1">
    <citation type="submission" date="2018-12" db="EMBL/GenBank/DDBJ databases">
        <title>Croceicoccus ponticola sp. nov., a lipolytic bacterium isolated from seawater.</title>
        <authorList>
            <person name="Yoon J.-H."/>
        </authorList>
    </citation>
    <scope>NUCLEOTIDE SEQUENCE [LARGE SCALE GENOMIC DNA]</scope>
    <source>
        <strain evidence="7 8">GM-16</strain>
    </source>
</reference>
<dbReference type="GO" id="GO:0031418">
    <property type="term" value="F:L-ascorbic acid binding"/>
    <property type="evidence" value="ECO:0007669"/>
    <property type="project" value="InterPro"/>
</dbReference>
<evidence type="ECO:0000256" key="5">
    <source>
        <dbReference type="ARBA" id="ARBA00023004"/>
    </source>
</evidence>
<dbReference type="Pfam" id="PF13640">
    <property type="entry name" value="2OG-FeII_Oxy_3"/>
    <property type="match status" value="1"/>
</dbReference>
<evidence type="ECO:0000259" key="6">
    <source>
        <dbReference type="SMART" id="SM00702"/>
    </source>
</evidence>
<dbReference type="GO" id="GO:0005506">
    <property type="term" value="F:iron ion binding"/>
    <property type="evidence" value="ECO:0007669"/>
    <property type="project" value="InterPro"/>
</dbReference>
<evidence type="ECO:0000256" key="2">
    <source>
        <dbReference type="ARBA" id="ARBA00022723"/>
    </source>
</evidence>
<feature type="domain" description="Prolyl 4-hydroxylase alpha subunit" evidence="6">
    <location>
        <begin position="40"/>
        <end position="219"/>
    </location>
</feature>
<comment type="cofactor">
    <cofactor evidence="1">
        <name>L-ascorbate</name>
        <dbReference type="ChEBI" id="CHEBI:38290"/>
    </cofactor>
</comment>
<evidence type="ECO:0000256" key="3">
    <source>
        <dbReference type="ARBA" id="ARBA00022964"/>
    </source>
</evidence>
<dbReference type="GO" id="GO:0051213">
    <property type="term" value="F:dioxygenase activity"/>
    <property type="evidence" value="ECO:0007669"/>
    <property type="project" value="UniProtKB-KW"/>
</dbReference>
<evidence type="ECO:0000313" key="7">
    <source>
        <dbReference type="EMBL" id="RVQ69306.1"/>
    </source>
</evidence>
<dbReference type="SMART" id="SM00702">
    <property type="entry name" value="P4Hc"/>
    <property type="match status" value="1"/>
</dbReference>
<name>A0A437H156_9SPHN</name>
<evidence type="ECO:0000256" key="1">
    <source>
        <dbReference type="ARBA" id="ARBA00001961"/>
    </source>
</evidence>
<dbReference type="InterPro" id="IPR006620">
    <property type="entry name" value="Pro_4_hyd_alph"/>
</dbReference>
<dbReference type="InterPro" id="IPR045054">
    <property type="entry name" value="P4HA-like"/>
</dbReference>
<keyword evidence="3" id="KW-0223">Dioxygenase</keyword>
<organism evidence="7 8">
    <name type="scientific">Croceicoccus ponticola</name>
    <dbReference type="NCBI Taxonomy" id="2217664"/>
    <lineage>
        <taxon>Bacteria</taxon>
        <taxon>Pseudomonadati</taxon>
        <taxon>Pseudomonadota</taxon>
        <taxon>Alphaproteobacteria</taxon>
        <taxon>Sphingomonadales</taxon>
        <taxon>Erythrobacteraceae</taxon>
        <taxon>Croceicoccus</taxon>
    </lineage>
</organism>
<evidence type="ECO:0000256" key="4">
    <source>
        <dbReference type="ARBA" id="ARBA00023002"/>
    </source>
</evidence>
<dbReference type="PANTHER" id="PTHR10869:SF246">
    <property type="entry name" value="TRANSMEMBRANE PROLYL 4-HYDROXYLASE"/>
    <property type="match status" value="1"/>
</dbReference>
<dbReference type="GO" id="GO:0016705">
    <property type="term" value="F:oxidoreductase activity, acting on paired donors, with incorporation or reduction of molecular oxygen"/>
    <property type="evidence" value="ECO:0007669"/>
    <property type="project" value="InterPro"/>
</dbReference>
<protein>
    <submittedName>
        <fullName evidence="7">2OG-Fe(II) oxygenase</fullName>
    </submittedName>
</protein>
<dbReference type="Proteomes" id="UP000283003">
    <property type="component" value="Unassembled WGS sequence"/>
</dbReference>
<gene>
    <name evidence="7" type="ORF">EKN06_03725</name>
</gene>
<comment type="caution">
    <text evidence="7">The sequence shown here is derived from an EMBL/GenBank/DDBJ whole genome shotgun (WGS) entry which is preliminary data.</text>
</comment>
<accession>A0A437H156</accession>
<dbReference type="PANTHER" id="PTHR10869">
    <property type="entry name" value="PROLYL 4-HYDROXYLASE ALPHA SUBUNIT"/>
    <property type="match status" value="1"/>
</dbReference>
<dbReference type="AlphaFoldDB" id="A0A437H156"/>
<dbReference type="EMBL" id="RXOL01000001">
    <property type="protein sequence ID" value="RVQ69306.1"/>
    <property type="molecule type" value="Genomic_DNA"/>
</dbReference>
<dbReference type="Gene3D" id="2.60.120.620">
    <property type="entry name" value="q2cbj1_9rhob like domain"/>
    <property type="match status" value="1"/>
</dbReference>
<dbReference type="OrthoDB" id="269774at2"/>
<keyword evidence="8" id="KW-1185">Reference proteome</keyword>
<dbReference type="InterPro" id="IPR044862">
    <property type="entry name" value="Pro_4_hyd_alph_FE2OG_OXY"/>
</dbReference>
<keyword evidence="2" id="KW-0479">Metal-binding</keyword>
<evidence type="ECO:0000313" key="8">
    <source>
        <dbReference type="Proteomes" id="UP000283003"/>
    </source>
</evidence>